<gene>
    <name evidence="2" type="ORF">FNJ60_08175</name>
</gene>
<dbReference type="InterPro" id="IPR015117">
    <property type="entry name" value="IdeS"/>
</dbReference>
<dbReference type="InterPro" id="IPR038765">
    <property type="entry name" value="Papain-like_cys_pep_sf"/>
</dbReference>
<sequence length="244" mass="27326">MDKLKKPQDIMACWLITASNMLQWWQDRYTEGGNELPEGTPNGIGKGPYKSAIFDDAITKFMAPERGGNITTGLIWYIEGENAALANHSYPMPGTGGYLKNMQGEPVEYSKKYILSYDDWENMATEEEALQIFSENLLNRLKTGAVMGLEIKTHVGLGGALHAITLWGAEVNSKNEVTSVYITDSDDYEHQLVRCPIETYDFKSELYNAKQIAMKIPAGEAYEEGGTWAILRVFHIAPPKSVRF</sequence>
<proteinExistence type="predicted"/>
<reference evidence="2 3" key="1">
    <citation type="submission" date="2019-07" db="EMBL/GenBank/DDBJ databases">
        <title>Draft Genome Sequences of Bacteroides pyogenes Strains Isolated from the Uterus Holstein Dairy Cows with Metritis.</title>
        <authorList>
            <person name="Cunha F."/>
            <person name="Galvao K.N."/>
            <person name="Jeon S.J."/>
            <person name="Jeong K.C."/>
        </authorList>
    </citation>
    <scope>NUCLEOTIDE SEQUENCE [LARGE SCALE GENOMIC DNA]</scope>
    <source>
        <strain evidence="2 3">KG-31</strain>
    </source>
</reference>
<evidence type="ECO:0000259" key="1">
    <source>
        <dbReference type="Pfam" id="PF09028"/>
    </source>
</evidence>
<dbReference type="EMBL" id="VKLW01000015">
    <property type="protein sequence ID" value="TYK33550.1"/>
    <property type="molecule type" value="Genomic_DNA"/>
</dbReference>
<organism evidence="2 3">
    <name type="scientific">Bacteroides pyogenes</name>
    <dbReference type="NCBI Taxonomy" id="310300"/>
    <lineage>
        <taxon>Bacteria</taxon>
        <taxon>Pseudomonadati</taxon>
        <taxon>Bacteroidota</taxon>
        <taxon>Bacteroidia</taxon>
        <taxon>Bacteroidales</taxon>
        <taxon>Bacteroidaceae</taxon>
        <taxon>Bacteroides</taxon>
    </lineage>
</organism>
<dbReference type="GO" id="GO:0008233">
    <property type="term" value="F:peptidase activity"/>
    <property type="evidence" value="ECO:0007669"/>
    <property type="project" value="InterPro"/>
</dbReference>
<evidence type="ECO:0000313" key="2">
    <source>
        <dbReference type="EMBL" id="TYK33550.1"/>
    </source>
</evidence>
<dbReference type="RefSeq" id="WP_148730484.1">
    <property type="nucleotide sequence ID" value="NZ_VKLW01000015.1"/>
</dbReference>
<feature type="domain" description="Ig protease IdeS" evidence="1">
    <location>
        <begin position="132"/>
        <end position="191"/>
    </location>
</feature>
<evidence type="ECO:0000313" key="3">
    <source>
        <dbReference type="Proteomes" id="UP000324383"/>
    </source>
</evidence>
<comment type="caution">
    <text evidence="2">The sequence shown here is derived from an EMBL/GenBank/DDBJ whole genome shotgun (WGS) entry which is preliminary data.</text>
</comment>
<dbReference type="SUPFAM" id="SSF54001">
    <property type="entry name" value="Cysteine proteinases"/>
    <property type="match status" value="1"/>
</dbReference>
<dbReference type="Pfam" id="PF09028">
    <property type="entry name" value="Mac-1"/>
    <property type="match status" value="1"/>
</dbReference>
<keyword evidence="3" id="KW-1185">Reference proteome</keyword>
<dbReference type="Proteomes" id="UP000324383">
    <property type="component" value="Unassembled WGS sequence"/>
</dbReference>
<accession>A0A5D3EDC7</accession>
<name>A0A5D3EDC7_9BACE</name>
<dbReference type="Gene3D" id="3.90.70.10">
    <property type="entry name" value="Cysteine proteinases"/>
    <property type="match status" value="1"/>
</dbReference>
<protein>
    <recommendedName>
        <fullName evidence="1">Ig protease IdeS domain-containing protein</fullName>
    </recommendedName>
</protein>
<dbReference type="AlphaFoldDB" id="A0A5D3EDC7"/>